<feature type="region of interest" description="Disordered" evidence="1">
    <location>
        <begin position="230"/>
        <end position="255"/>
    </location>
</feature>
<evidence type="ECO:0000313" key="2">
    <source>
        <dbReference type="EMBL" id="ATE55745.1"/>
    </source>
</evidence>
<keyword evidence="3" id="KW-1185">Reference proteome</keyword>
<reference evidence="2" key="1">
    <citation type="submission" date="2017-09" db="EMBL/GenBank/DDBJ databases">
        <title>Complete Genome Sequence of ansamitocin-producing Bacterium Actinosynnema pretiosum X47.</title>
        <authorList>
            <person name="Cao G."/>
            <person name="Zong G."/>
            <person name="Zhong C."/>
            <person name="Fu J."/>
        </authorList>
    </citation>
    <scope>NUCLEOTIDE SEQUENCE [LARGE SCALE GENOMIC DNA]</scope>
    <source>
        <strain evidence="2">X47</strain>
    </source>
</reference>
<gene>
    <name evidence="2" type="ORF">CNX65_22675</name>
</gene>
<dbReference type="KEGG" id="apre:CNX65_22675"/>
<protein>
    <submittedName>
        <fullName evidence="2">Uncharacterized protein</fullName>
    </submittedName>
</protein>
<proteinExistence type="predicted"/>
<evidence type="ECO:0000256" key="1">
    <source>
        <dbReference type="SAM" id="MobiDB-lite"/>
    </source>
</evidence>
<dbReference type="Proteomes" id="UP000218505">
    <property type="component" value="Chromosome"/>
</dbReference>
<dbReference type="RefSeq" id="WP_096495576.1">
    <property type="nucleotide sequence ID" value="NZ_CP023445.1"/>
</dbReference>
<dbReference type="EMBL" id="CP023445">
    <property type="protein sequence ID" value="ATE55745.1"/>
    <property type="molecule type" value="Genomic_DNA"/>
</dbReference>
<organism evidence="2 3">
    <name type="scientific">Actinosynnema pretiosum</name>
    <dbReference type="NCBI Taxonomy" id="42197"/>
    <lineage>
        <taxon>Bacteria</taxon>
        <taxon>Bacillati</taxon>
        <taxon>Actinomycetota</taxon>
        <taxon>Actinomycetes</taxon>
        <taxon>Pseudonocardiales</taxon>
        <taxon>Pseudonocardiaceae</taxon>
        <taxon>Actinosynnema</taxon>
    </lineage>
</organism>
<feature type="compositionally biased region" description="Pro residues" evidence="1">
    <location>
        <begin position="245"/>
        <end position="255"/>
    </location>
</feature>
<sequence>MHEADLDALTGPARSLQVVARERRWTHLSLCVLDAVFSIGAHYSGVTRVCHAYADHAALPDRLLPVGRAREVVGTGLEQPLDALLELGERIGPDRLAAEVLAHRGRTSPRGGVLKAHAALEYARTLTGHGVMRLDDATDLLTDDDRFKLVRDGLARIPGHGSGARLSYLWMLVGDERRVKPDRMVLGWLTHHLGRPVDAGQAQVLLVALADRVGRTPWELDHAIWRHRPTTARSRRKTACRDDAGPPPTPPAPTG</sequence>
<dbReference type="AlphaFoldDB" id="A0A290Z9T3"/>
<evidence type="ECO:0000313" key="3">
    <source>
        <dbReference type="Proteomes" id="UP000218505"/>
    </source>
</evidence>
<name>A0A290Z9T3_9PSEU</name>
<accession>A0A290Z9T3</accession>